<sequence>MADDPRRAPPPPPHDGPGPGSDLVARSGNQYSLLDGYDSAIDRRLQTPGPKADLHHNSQSEYYAQRELLQKRQATLAFDFVCTSRANAAERRANEILQAVKRKDIKLVYEAAEARTGYGGQKHPRFFGDHFLSNADLIEKTELFNIAHLMPKGAHLHIHFNANLLPHVLVDIAKKMDHMYVMSNVPLMTANGDSTGFDGCKISFSIISADNVKQKREENGVQSLFDVAYIPKEPMPFKEFCHKFQKFYNQSHGKEEHDDTVNVDKWLHKKLVFQEEETYNLLQTADGAWEKFNGRTQMMKGLFNYVTAYKRYTRSCLEDFVEDNIQYVEIRPNFMATNQVWEDDGSSQLDNKGIMKLIMDEYDAFQKEHKKQVLKGLKIIYCTPRSFEPYQVKKSLRECLEFKILWPEWIAGFDLVGEESKGRPLKDFVPEFLQFKQDCAEKGKNIPFLFHCGETLSIGGETDGNLFDALLLGSKRIGHGFALPRHPYVMEKMKAQNICIEVCPISNEILGLTPRMNGHAVYSLLANNVHCTVSTDNGTLFRSRLSHDFYQMMAGKPDMTLHGWRQLIEWSIEHSCTDGDERKELYESWLAMWEKFCLDMIALYEGELELEGYLEPRNDQDENMRDVS</sequence>
<feature type="domain" description="Adenosine deaminase" evidence="5">
    <location>
        <begin position="277"/>
        <end position="587"/>
    </location>
</feature>
<dbReference type="InterPro" id="IPR001365">
    <property type="entry name" value="A_deaminase_dom"/>
</dbReference>
<dbReference type="SUPFAM" id="SSF51556">
    <property type="entry name" value="Metallo-dependent hydrolases"/>
    <property type="match status" value="1"/>
</dbReference>
<keyword evidence="7" id="KW-1185">Reference proteome</keyword>
<dbReference type="GO" id="GO:0006154">
    <property type="term" value="P:adenosine catabolic process"/>
    <property type="evidence" value="ECO:0007669"/>
    <property type="project" value="TreeGrafter"/>
</dbReference>
<dbReference type="GO" id="GO:0046103">
    <property type="term" value="P:inosine biosynthetic process"/>
    <property type="evidence" value="ECO:0007669"/>
    <property type="project" value="TreeGrafter"/>
</dbReference>
<protein>
    <submittedName>
        <fullName evidence="6">CECR1-like protein</fullName>
    </submittedName>
</protein>
<dbReference type="Pfam" id="PF00962">
    <property type="entry name" value="A_deaminase"/>
    <property type="match status" value="1"/>
</dbReference>
<accession>A0AAN6YKQ8</accession>
<proteinExistence type="predicted"/>
<keyword evidence="3" id="KW-0378">Hydrolase</keyword>
<dbReference type="GO" id="GO:0004000">
    <property type="term" value="F:adenosine deaminase activity"/>
    <property type="evidence" value="ECO:0007669"/>
    <property type="project" value="TreeGrafter"/>
</dbReference>
<dbReference type="GO" id="GO:0046872">
    <property type="term" value="F:metal ion binding"/>
    <property type="evidence" value="ECO:0007669"/>
    <property type="project" value="UniProtKB-KW"/>
</dbReference>
<dbReference type="Proteomes" id="UP001301769">
    <property type="component" value="Unassembled WGS sequence"/>
</dbReference>
<dbReference type="EMBL" id="MU858046">
    <property type="protein sequence ID" value="KAK4219841.1"/>
    <property type="molecule type" value="Genomic_DNA"/>
</dbReference>
<keyword evidence="2" id="KW-0479">Metal-binding</keyword>
<evidence type="ECO:0000313" key="6">
    <source>
        <dbReference type="EMBL" id="KAK4219841.1"/>
    </source>
</evidence>
<feature type="region of interest" description="Disordered" evidence="4">
    <location>
        <begin position="1"/>
        <end position="25"/>
    </location>
</feature>
<evidence type="ECO:0000256" key="2">
    <source>
        <dbReference type="ARBA" id="ARBA00022723"/>
    </source>
</evidence>
<evidence type="ECO:0000256" key="3">
    <source>
        <dbReference type="ARBA" id="ARBA00022801"/>
    </source>
</evidence>
<comment type="cofactor">
    <cofactor evidence="1">
        <name>Zn(2+)</name>
        <dbReference type="ChEBI" id="CHEBI:29105"/>
    </cofactor>
</comment>
<reference evidence="6" key="2">
    <citation type="submission" date="2023-05" db="EMBL/GenBank/DDBJ databases">
        <authorList>
            <consortium name="Lawrence Berkeley National Laboratory"/>
            <person name="Steindorff A."/>
            <person name="Hensen N."/>
            <person name="Bonometti L."/>
            <person name="Westerberg I."/>
            <person name="Brannstrom I.O."/>
            <person name="Guillou S."/>
            <person name="Cros-Aarteil S."/>
            <person name="Calhoun S."/>
            <person name="Haridas S."/>
            <person name="Kuo A."/>
            <person name="Mondo S."/>
            <person name="Pangilinan J."/>
            <person name="Riley R."/>
            <person name="Labutti K."/>
            <person name="Andreopoulos B."/>
            <person name="Lipzen A."/>
            <person name="Chen C."/>
            <person name="Yanf M."/>
            <person name="Daum C."/>
            <person name="Ng V."/>
            <person name="Clum A."/>
            <person name="Ohm R."/>
            <person name="Martin F."/>
            <person name="Silar P."/>
            <person name="Natvig D."/>
            <person name="Lalanne C."/>
            <person name="Gautier V."/>
            <person name="Ament-Velasquez S.L."/>
            <person name="Kruys A."/>
            <person name="Hutchinson M.I."/>
            <person name="Powell A.J."/>
            <person name="Barry K."/>
            <person name="Miller A.N."/>
            <person name="Grigoriev I.V."/>
            <person name="Debuchy R."/>
            <person name="Gladieux P."/>
            <person name="Thoren M.H."/>
            <person name="Johannesson H."/>
        </authorList>
    </citation>
    <scope>NUCLEOTIDE SEQUENCE</scope>
    <source>
        <strain evidence="6">PSN293</strain>
    </source>
</reference>
<name>A0AAN6YKQ8_9PEZI</name>
<gene>
    <name evidence="6" type="ORF">QBC37DRAFT_271725</name>
</gene>
<dbReference type="InterPro" id="IPR006330">
    <property type="entry name" value="Ado/ade_deaminase"/>
</dbReference>
<dbReference type="InterPro" id="IPR032466">
    <property type="entry name" value="Metal_Hydrolase"/>
</dbReference>
<dbReference type="AlphaFoldDB" id="A0AAN6YKQ8"/>
<evidence type="ECO:0000256" key="4">
    <source>
        <dbReference type="SAM" id="MobiDB-lite"/>
    </source>
</evidence>
<dbReference type="Gene3D" id="3.20.20.140">
    <property type="entry name" value="Metal-dependent hydrolases"/>
    <property type="match status" value="1"/>
</dbReference>
<dbReference type="PANTHER" id="PTHR11409">
    <property type="entry name" value="ADENOSINE DEAMINASE"/>
    <property type="match status" value="1"/>
</dbReference>
<organism evidence="6 7">
    <name type="scientific">Rhypophila decipiens</name>
    <dbReference type="NCBI Taxonomy" id="261697"/>
    <lineage>
        <taxon>Eukaryota</taxon>
        <taxon>Fungi</taxon>
        <taxon>Dikarya</taxon>
        <taxon>Ascomycota</taxon>
        <taxon>Pezizomycotina</taxon>
        <taxon>Sordariomycetes</taxon>
        <taxon>Sordariomycetidae</taxon>
        <taxon>Sordariales</taxon>
        <taxon>Naviculisporaceae</taxon>
        <taxon>Rhypophila</taxon>
    </lineage>
</organism>
<evidence type="ECO:0000259" key="5">
    <source>
        <dbReference type="Pfam" id="PF00962"/>
    </source>
</evidence>
<comment type="caution">
    <text evidence="6">The sequence shown here is derived from an EMBL/GenBank/DDBJ whole genome shotgun (WGS) entry which is preliminary data.</text>
</comment>
<reference evidence="6" key="1">
    <citation type="journal article" date="2023" name="Mol. Phylogenet. Evol.">
        <title>Genome-scale phylogeny and comparative genomics of the fungal order Sordariales.</title>
        <authorList>
            <person name="Hensen N."/>
            <person name="Bonometti L."/>
            <person name="Westerberg I."/>
            <person name="Brannstrom I.O."/>
            <person name="Guillou S."/>
            <person name="Cros-Aarteil S."/>
            <person name="Calhoun S."/>
            <person name="Haridas S."/>
            <person name="Kuo A."/>
            <person name="Mondo S."/>
            <person name="Pangilinan J."/>
            <person name="Riley R."/>
            <person name="LaButti K."/>
            <person name="Andreopoulos B."/>
            <person name="Lipzen A."/>
            <person name="Chen C."/>
            <person name="Yan M."/>
            <person name="Daum C."/>
            <person name="Ng V."/>
            <person name="Clum A."/>
            <person name="Steindorff A."/>
            <person name="Ohm R.A."/>
            <person name="Martin F."/>
            <person name="Silar P."/>
            <person name="Natvig D.O."/>
            <person name="Lalanne C."/>
            <person name="Gautier V."/>
            <person name="Ament-Velasquez S.L."/>
            <person name="Kruys A."/>
            <person name="Hutchinson M.I."/>
            <person name="Powell A.J."/>
            <person name="Barry K."/>
            <person name="Miller A.N."/>
            <person name="Grigoriev I.V."/>
            <person name="Debuchy R."/>
            <person name="Gladieux P."/>
            <person name="Hiltunen Thoren M."/>
            <person name="Johannesson H."/>
        </authorList>
    </citation>
    <scope>NUCLEOTIDE SEQUENCE</scope>
    <source>
        <strain evidence="6">PSN293</strain>
    </source>
</reference>
<evidence type="ECO:0000256" key="1">
    <source>
        <dbReference type="ARBA" id="ARBA00001947"/>
    </source>
</evidence>
<dbReference type="PANTHER" id="PTHR11409:SF37">
    <property type="entry name" value="ADENOSINE DEAMINASE DOMAIN-CONTAINING PROTEIN"/>
    <property type="match status" value="1"/>
</dbReference>
<evidence type="ECO:0000313" key="7">
    <source>
        <dbReference type="Proteomes" id="UP001301769"/>
    </source>
</evidence>